<reference evidence="7" key="2">
    <citation type="journal article" date="2021" name="PeerJ">
        <title>Extensive microbial diversity within the chicken gut microbiome revealed by metagenomics and culture.</title>
        <authorList>
            <person name="Gilroy R."/>
            <person name="Ravi A."/>
            <person name="Getino M."/>
            <person name="Pursley I."/>
            <person name="Horton D.L."/>
            <person name="Alikhan N.F."/>
            <person name="Baker D."/>
            <person name="Gharbi K."/>
            <person name="Hall N."/>
            <person name="Watson M."/>
            <person name="Adriaenssens E.M."/>
            <person name="Foster-Nyarko E."/>
            <person name="Jarju S."/>
            <person name="Secka A."/>
            <person name="Antonio M."/>
            <person name="Oren A."/>
            <person name="Chaudhuri R.R."/>
            <person name="La Ragione R."/>
            <person name="Hildebrand F."/>
            <person name="Pallen M.J."/>
        </authorList>
    </citation>
    <scope>NUCLEOTIDE SEQUENCE</scope>
    <source>
        <strain evidence="7">B3-4054</strain>
    </source>
</reference>
<feature type="region of interest" description="Disordered" evidence="5">
    <location>
        <begin position="193"/>
        <end position="216"/>
    </location>
</feature>
<comment type="caution">
    <text evidence="7">The sequence shown here is derived from an EMBL/GenBank/DDBJ whole genome shotgun (WGS) entry which is preliminary data.</text>
</comment>
<evidence type="ECO:0000256" key="2">
    <source>
        <dbReference type="ARBA" id="ARBA00022670"/>
    </source>
</evidence>
<evidence type="ECO:0000256" key="5">
    <source>
        <dbReference type="SAM" id="MobiDB-lite"/>
    </source>
</evidence>
<feature type="domain" description="NlpC/P60" evidence="6">
    <location>
        <begin position="59"/>
        <end position="183"/>
    </location>
</feature>
<dbReference type="InterPro" id="IPR038765">
    <property type="entry name" value="Papain-like_cys_pep_sf"/>
</dbReference>
<dbReference type="Pfam" id="PF00877">
    <property type="entry name" value="NLPC_P60"/>
    <property type="match status" value="1"/>
</dbReference>
<dbReference type="GO" id="GO:0008234">
    <property type="term" value="F:cysteine-type peptidase activity"/>
    <property type="evidence" value="ECO:0007669"/>
    <property type="project" value="UniProtKB-KW"/>
</dbReference>
<proteinExistence type="inferred from homology"/>
<dbReference type="GO" id="GO:0006508">
    <property type="term" value="P:proteolysis"/>
    <property type="evidence" value="ECO:0007669"/>
    <property type="project" value="UniProtKB-KW"/>
</dbReference>
<accession>A0A9D9EP42</accession>
<keyword evidence="2" id="KW-0645">Protease</keyword>
<organism evidence="7 8">
    <name type="scientific">Candidatus Avitreponema avistercoris</name>
    <dbReference type="NCBI Taxonomy" id="2840705"/>
    <lineage>
        <taxon>Bacteria</taxon>
        <taxon>Pseudomonadati</taxon>
        <taxon>Spirochaetota</taxon>
        <taxon>Spirochaetia</taxon>
        <taxon>Spirochaetales</taxon>
        <taxon>Candidatus Avitreponema</taxon>
    </lineage>
</organism>
<protein>
    <submittedName>
        <fullName evidence="7">C40 family peptidase</fullName>
    </submittedName>
</protein>
<dbReference type="InterPro" id="IPR000064">
    <property type="entry name" value="NLP_P60_dom"/>
</dbReference>
<reference evidence="7" key="1">
    <citation type="submission" date="2020-10" db="EMBL/GenBank/DDBJ databases">
        <authorList>
            <person name="Gilroy R."/>
        </authorList>
    </citation>
    <scope>NUCLEOTIDE SEQUENCE</scope>
    <source>
        <strain evidence="7">B3-4054</strain>
    </source>
</reference>
<dbReference type="Gene3D" id="3.90.1720.10">
    <property type="entry name" value="endopeptidase domain like (from Nostoc punctiforme)"/>
    <property type="match status" value="1"/>
</dbReference>
<keyword evidence="4" id="KW-0788">Thiol protease</keyword>
<dbReference type="AlphaFoldDB" id="A0A9D9EP42"/>
<keyword evidence="3" id="KW-0378">Hydrolase</keyword>
<dbReference type="SUPFAM" id="SSF54001">
    <property type="entry name" value="Cysteine proteinases"/>
    <property type="match status" value="1"/>
</dbReference>
<comment type="similarity">
    <text evidence="1">Belongs to the peptidase C40 family.</text>
</comment>
<dbReference type="InterPro" id="IPR051202">
    <property type="entry name" value="Peptidase_C40"/>
</dbReference>
<evidence type="ECO:0000256" key="4">
    <source>
        <dbReference type="ARBA" id="ARBA00022807"/>
    </source>
</evidence>
<evidence type="ECO:0000313" key="8">
    <source>
        <dbReference type="Proteomes" id="UP000823616"/>
    </source>
</evidence>
<evidence type="ECO:0000259" key="6">
    <source>
        <dbReference type="PROSITE" id="PS51935"/>
    </source>
</evidence>
<dbReference type="PROSITE" id="PS51935">
    <property type="entry name" value="NLPC_P60"/>
    <property type="match status" value="1"/>
</dbReference>
<evidence type="ECO:0000256" key="1">
    <source>
        <dbReference type="ARBA" id="ARBA00007074"/>
    </source>
</evidence>
<evidence type="ECO:0000256" key="3">
    <source>
        <dbReference type="ARBA" id="ARBA00022801"/>
    </source>
</evidence>
<evidence type="ECO:0000313" key="7">
    <source>
        <dbReference type="EMBL" id="MBO8450146.1"/>
    </source>
</evidence>
<gene>
    <name evidence="7" type="ORF">IAA96_03470</name>
</gene>
<dbReference type="PANTHER" id="PTHR47053">
    <property type="entry name" value="MUREIN DD-ENDOPEPTIDASE MEPH-RELATED"/>
    <property type="match status" value="1"/>
</dbReference>
<dbReference type="Proteomes" id="UP000823616">
    <property type="component" value="Unassembled WGS sequence"/>
</dbReference>
<dbReference type="PANTHER" id="PTHR47053:SF1">
    <property type="entry name" value="MUREIN DD-ENDOPEPTIDASE MEPH-RELATED"/>
    <property type="match status" value="1"/>
</dbReference>
<sequence length="379" mass="40197">MTFSLTPQNGKKLQHRANFFLFFPGKARFFAATLVFAGFMLFSAGAQADLSALNAAESQQKRQSFIRAALSFQGTPYVRGGNTKAGIDCSGLVCQAGLQGAGIPLPRTVLSLEQYAEKIPESEREPGDLVFFNTTGRISHVGIYLGNGEFVHAASDGPRTGVIVSNLSESYWNRTYRFSARIFPAVEPERYSAPAAGQAGGTQGGSTGPSDGPFVLEPAAAPAPAADASPAYRLEAKGTVLWDFGFNGVFPVRGLTVSASAAWCKNLTVYPGVMAGFSWDNRHGTLSVPLCLFLGIPGGFSVFAGTQFFLHSGGEGSTEVFFPGLAGVSWTSRARQIGPLRLAFYQSMELSVIPKANGGEGILPGFFRLASGLTLVFEN</sequence>
<feature type="compositionally biased region" description="Gly residues" evidence="5">
    <location>
        <begin position="198"/>
        <end position="207"/>
    </location>
</feature>
<dbReference type="EMBL" id="JADIMS010000055">
    <property type="protein sequence ID" value="MBO8450146.1"/>
    <property type="molecule type" value="Genomic_DNA"/>
</dbReference>
<name>A0A9D9EP42_9SPIR</name>